<organism evidence="3 4">
    <name type="scientific">Basidiobolus ranarum</name>
    <dbReference type="NCBI Taxonomy" id="34480"/>
    <lineage>
        <taxon>Eukaryota</taxon>
        <taxon>Fungi</taxon>
        <taxon>Fungi incertae sedis</taxon>
        <taxon>Zoopagomycota</taxon>
        <taxon>Entomophthoromycotina</taxon>
        <taxon>Basidiobolomycetes</taxon>
        <taxon>Basidiobolales</taxon>
        <taxon>Basidiobolaceae</taxon>
        <taxon>Basidiobolus</taxon>
    </lineage>
</organism>
<dbReference type="Proteomes" id="UP001479436">
    <property type="component" value="Unassembled WGS sequence"/>
</dbReference>
<evidence type="ECO:0000313" key="4">
    <source>
        <dbReference type="Proteomes" id="UP001479436"/>
    </source>
</evidence>
<name>A0ABR2WR30_9FUNG</name>
<protein>
    <submittedName>
        <fullName evidence="3">Uncharacterized protein</fullName>
    </submittedName>
</protein>
<evidence type="ECO:0000256" key="1">
    <source>
        <dbReference type="SAM" id="Coils"/>
    </source>
</evidence>
<gene>
    <name evidence="3" type="ORF">K7432_008934</name>
</gene>
<dbReference type="EMBL" id="JASJQH010000524">
    <property type="protein sequence ID" value="KAK9763960.1"/>
    <property type="molecule type" value="Genomic_DNA"/>
</dbReference>
<feature type="compositionally biased region" description="Polar residues" evidence="2">
    <location>
        <begin position="13"/>
        <end position="46"/>
    </location>
</feature>
<feature type="compositionally biased region" description="Basic and acidic residues" evidence="2">
    <location>
        <begin position="245"/>
        <end position="257"/>
    </location>
</feature>
<evidence type="ECO:0000313" key="3">
    <source>
        <dbReference type="EMBL" id="KAK9763960.1"/>
    </source>
</evidence>
<reference evidence="3 4" key="1">
    <citation type="submission" date="2023-04" db="EMBL/GenBank/DDBJ databases">
        <title>Genome of Basidiobolus ranarum AG-B5.</title>
        <authorList>
            <person name="Stajich J.E."/>
            <person name="Carter-House D."/>
            <person name="Gryganskyi A."/>
        </authorList>
    </citation>
    <scope>NUCLEOTIDE SEQUENCE [LARGE SCALE GENOMIC DNA]</scope>
    <source>
        <strain evidence="3 4">AG-B5</strain>
    </source>
</reference>
<sequence length="365" mass="41829">MDSTLLNLRVNERPSNSQLSGGDNELNDTPNNEFGTRDSGVTSNASHQLSSIAHDVNIVDNGHNKMENLTLIQDGVQQTSNGGTNSSSLARANNFSPFWTTENIARLLKYLETHFEDYNNLKKNEFYRQAAASLGFTWQQVKNKLERLKKEYVNSRLAQIAQQSASLNGSHSASVHSRPNLQFYDRLDILFGHEVGLNGSNDGFGQSFFGTPLMDDLDSDPENSPMSGMGGESPLILNMSKRRRTAESLDVDREQSHEPTPLVNTASANMYPISGNNFNLKRRPDERSASEKRKFALEEERLKLEKRKLDWEEDRLKLDKRKIDWEEQCLQLEKRKIEWELESARRRFELEKETQIEDLRRKYGQ</sequence>
<feature type="coiled-coil region" evidence="1">
    <location>
        <begin position="287"/>
        <end position="347"/>
    </location>
</feature>
<feature type="region of interest" description="Disordered" evidence="2">
    <location>
        <begin position="11"/>
        <end position="46"/>
    </location>
</feature>
<accession>A0ABR2WR30</accession>
<feature type="region of interest" description="Disordered" evidence="2">
    <location>
        <begin position="243"/>
        <end position="270"/>
    </location>
</feature>
<keyword evidence="4" id="KW-1185">Reference proteome</keyword>
<keyword evidence="1" id="KW-0175">Coiled coil</keyword>
<comment type="caution">
    <text evidence="3">The sequence shown here is derived from an EMBL/GenBank/DDBJ whole genome shotgun (WGS) entry which is preliminary data.</text>
</comment>
<evidence type="ECO:0000256" key="2">
    <source>
        <dbReference type="SAM" id="MobiDB-lite"/>
    </source>
</evidence>
<proteinExistence type="predicted"/>